<dbReference type="Gene3D" id="1.10.10.60">
    <property type="entry name" value="Homeodomain-like"/>
    <property type="match status" value="2"/>
</dbReference>
<dbReference type="SMART" id="SM00342">
    <property type="entry name" value="HTH_ARAC"/>
    <property type="match status" value="1"/>
</dbReference>
<protein>
    <submittedName>
        <fullName evidence="5">Transcriptional regulator, AraC family</fullName>
    </submittedName>
</protein>
<reference evidence="5 6" key="1">
    <citation type="submission" date="2011-01" db="EMBL/GenBank/DDBJ databases">
        <authorList>
            <person name="Durkin A.S."/>
            <person name="Madupu R."/>
            <person name="Torralba M."/>
            <person name="Gillis M."/>
            <person name="Methe B."/>
            <person name="Sutton G."/>
            <person name="Nelson K.E."/>
        </authorList>
    </citation>
    <scope>NUCLEOTIDE SEQUENCE [LARGE SCALE GENOMIC DNA]</scope>
    <source>
        <strain evidence="5 6">ACS-065-V-Col13</strain>
    </source>
</reference>
<dbReference type="PROSITE" id="PS00041">
    <property type="entry name" value="HTH_ARAC_FAMILY_1"/>
    <property type="match status" value="1"/>
</dbReference>
<evidence type="ECO:0000313" key="5">
    <source>
        <dbReference type="EMBL" id="EGC81996.1"/>
    </source>
</evidence>
<sequence>MGYLNFSQMNLEELSVILGFKDPSHLSKFFKAKLGINTSEFKNKTNNNTKKVIDLVKMEEITSYLYKYYYMDLNLEDLSIKFRLNPTEINNSFDFYLDKSFDSYLTYIRIINAAKILLIKDDTVTDIAYTVGFNTTKTFNRNFKKIYGINPSDFRKKLIYQTEIM</sequence>
<accession>F0GW12</accession>
<dbReference type="GO" id="GO:0043565">
    <property type="term" value="F:sequence-specific DNA binding"/>
    <property type="evidence" value="ECO:0007669"/>
    <property type="project" value="InterPro"/>
</dbReference>
<dbReference type="SUPFAM" id="SSF46689">
    <property type="entry name" value="Homeodomain-like"/>
    <property type="match status" value="2"/>
</dbReference>
<gene>
    <name evidence="5" type="ORF">HMPREF9290_0379</name>
</gene>
<dbReference type="InterPro" id="IPR020449">
    <property type="entry name" value="Tscrpt_reg_AraC-type_HTH"/>
</dbReference>
<organism evidence="5 6">
    <name type="scientific">Anaerococcus prevotii ACS-065-V-Col13</name>
    <dbReference type="NCBI Taxonomy" id="879305"/>
    <lineage>
        <taxon>Bacteria</taxon>
        <taxon>Bacillati</taxon>
        <taxon>Bacillota</taxon>
        <taxon>Tissierellia</taxon>
        <taxon>Tissierellales</taxon>
        <taxon>Peptoniphilaceae</taxon>
        <taxon>Anaerococcus</taxon>
    </lineage>
</organism>
<feature type="domain" description="HTH araC/xylS-type" evidence="4">
    <location>
        <begin position="1"/>
        <end position="44"/>
    </location>
</feature>
<evidence type="ECO:0000259" key="4">
    <source>
        <dbReference type="PROSITE" id="PS01124"/>
    </source>
</evidence>
<dbReference type="Proteomes" id="UP000005286">
    <property type="component" value="Unassembled WGS sequence"/>
</dbReference>
<evidence type="ECO:0000313" key="6">
    <source>
        <dbReference type="Proteomes" id="UP000005286"/>
    </source>
</evidence>
<comment type="caution">
    <text evidence="5">The sequence shown here is derived from an EMBL/GenBank/DDBJ whole genome shotgun (WGS) entry which is preliminary data.</text>
</comment>
<name>F0GW12_9FIRM</name>
<dbReference type="PROSITE" id="PS01124">
    <property type="entry name" value="HTH_ARAC_FAMILY_2"/>
    <property type="match status" value="2"/>
</dbReference>
<dbReference type="GO" id="GO:0003700">
    <property type="term" value="F:DNA-binding transcription factor activity"/>
    <property type="evidence" value="ECO:0007669"/>
    <property type="project" value="InterPro"/>
</dbReference>
<dbReference type="PANTHER" id="PTHR43280">
    <property type="entry name" value="ARAC-FAMILY TRANSCRIPTIONAL REGULATOR"/>
    <property type="match status" value="1"/>
</dbReference>
<dbReference type="Pfam" id="PF12833">
    <property type="entry name" value="HTH_18"/>
    <property type="match status" value="1"/>
</dbReference>
<keyword evidence="2" id="KW-0238">DNA-binding</keyword>
<dbReference type="eggNOG" id="COG2207">
    <property type="taxonomic scope" value="Bacteria"/>
</dbReference>
<keyword evidence="3" id="KW-0804">Transcription</keyword>
<keyword evidence="6" id="KW-1185">Reference proteome</keyword>
<dbReference type="EMBL" id="AEXM01000026">
    <property type="protein sequence ID" value="EGC81996.1"/>
    <property type="molecule type" value="Genomic_DNA"/>
</dbReference>
<dbReference type="PATRIC" id="fig|879305.3.peg.992"/>
<dbReference type="PANTHER" id="PTHR43280:SF2">
    <property type="entry name" value="HTH-TYPE TRANSCRIPTIONAL REGULATOR EXSA"/>
    <property type="match status" value="1"/>
</dbReference>
<feature type="domain" description="HTH araC/xylS-type" evidence="4">
    <location>
        <begin position="59"/>
        <end position="157"/>
    </location>
</feature>
<dbReference type="InterPro" id="IPR018062">
    <property type="entry name" value="HTH_AraC-typ_CS"/>
</dbReference>
<dbReference type="AlphaFoldDB" id="F0GW12"/>
<dbReference type="PRINTS" id="PR00032">
    <property type="entry name" value="HTHARAC"/>
</dbReference>
<proteinExistence type="predicted"/>
<dbReference type="InterPro" id="IPR009057">
    <property type="entry name" value="Homeodomain-like_sf"/>
</dbReference>
<dbReference type="InterPro" id="IPR018060">
    <property type="entry name" value="HTH_AraC"/>
</dbReference>
<evidence type="ECO:0000256" key="2">
    <source>
        <dbReference type="ARBA" id="ARBA00023125"/>
    </source>
</evidence>
<keyword evidence="1" id="KW-0805">Transcription regulation</keyword>
<dbReference type="STRING" id="879305.HMPREF9290_0379"/>
<evidence type="ECO:0000256" key="3">
    <source>
        <dbReference type="ARBA" id="ARBA00023163"/>
    </source>
</evidence>
<evidence type="ECO:0000256" key="1">
    <source>
        <dbReference type="ARBA" id="ARBA00023015"/>
    </source>
</evidence>